<organism evidence="2 3">
    <name type="scientific">Streptomyces fimbriatus</name>
    <dbReference type="NCBI Taxonomy" id="68197"/>
    <lineage>
        <taxon>Bacteria</taxon>
        <taxon>Bacillati</taxon>
        <taxon>Actinomycetota</taxon>
        <taxon>Actinomycetes</taxon>
        <taxon>Kitasatosporales</taxon>
        <taxon>Streptomycetaceae</taxon>
        <taxon>Streptomyces</taxon>
    </lineage>
</organism>
<feature type="region of interest" description="Disordered" evidence="1">
    <location>
        <begin position="13"/>
        <end position="72"/>
    </location>
</feature>
<proteinExistence type="predicted"/>
<feature type="compositionally biased region" description="Low complexity" evidence="1">
    <location>
        <begin position="25"/>
        <end position="41"/>
    </location>
</feature>
<dbReference type="RefSeq" id="WP_309058390.1">
    <property type="nucleotide sequence ID" value="NZ_BAAASS010000013.1"/>
</dbReference>
<sequence>MLSTVDQANALVVLPTARRRRPRTAAEPGAAATGGARTATAVSPPGAPMGRARGGPSATVLRTAPSRPRASLGPDRVDVLRIVSDPRTPTYVTVYANGRRRYSYWRPIDPATGRGGGYAALPTAECDELYAAGRLVLGEPVVDPNRTTYRVRPAVRVQPPASIRVARERRRAA</sequence>
<gene>
    <name evidence="2" type="ORF">ACFPN6_25695</name>
</gene>
<reference evidence="3" key="1">
    <citation type="journal article" date="2019" name="Int. J. Syst. Evol. Microbiol.">
        <title>The Global Catalogue of Microorganisms (GCM) 10K type strain sequencing project: providing services to taxonomists for standard genome sequencing and annotation.</title>
        <authorList>
            <consortium name="The Broad Institute Genomics Platform"/>
            <consortium name="The Broad Institute Genome Sequencing Center for Infectious Disease"/>
            <person name="Wu L."/>
            <person name="Ma J."/>
        </authorList>
    </citation>
    <scope>NUCLEOTIDE SEQUENCE [LARGE SCALE GENOMIC DNA]</scope>
    <source>
        <strain evidence="3">CCM 8479</strain>
    </source>
</reference>
<comment type="caution">
    <text evidence="2">The sequence shown here is derived from an EMBL/GenBank/DDBJ whole genome shotgun (WGS) entry which is preliminary data.</text>
</comment>
<dbReference type="Proteomes" id="UP001596156">
    <property type="component" value="Unassembled WGS sequence"/>
</dbReference>
<name>A0ABW0DFD0_STRFI</name>
<dbReference type="EMBL" id="JBHSKL010000036">
    <property type="protein sequence ID" value="MFC5227905.1"/>
    <property type="molecule type" value="Genomic_DNA"/>
</dbReference>
<protein>
    <submittedName>
        <fullName evidence="2">Uncharacterized protein</fullName>
    </submittedName>
</protein>
<accession>A0ABW0DFD0</accession>
<evidence type="ECO:0000313" key="3">
    <source>
        <dbReference type="Proteomes" id="UP001596156"/>
    </source>
</evidence>
<evidence type="ECO:0000256" key="1">
    <source>
        <dbReference type="SAM" id="MobiDB-lite"/>
    </source>
</evidence>
<evidence type="ECO:0000313" key="2">
    <source>
        <dbReference type="EMBL" id="MFC5227905.1"/>
    </source>
</evidence>
<keyword evidence="3" id="KW-1185">Reference proteome</keyword>